<dbReference type="PANTHER" id="PTHR43046">
    <property type="entry name" value="GDP-MANNOSE MANNOSYL HYDROLASE"/>
    <property type="match status" value="1"/>
</dbReference>
<keyword evidence="2" id="KW-0378">Hydrolase</keyword>
<dbReference type="SUPFAM" id="SSF55811">
    <property type="entry name" value="Nudix"/>
    <property type="match status" value="1"/>
</dbReference>
<dbReference type="PANTHER" id="PTHR43046:SF16">
    <property type="entry name" value="ADP-RIBOSE PYROPHOSPHATASE YJHB-RELATED"/>
    <property type="match status" value="1"/>
</dbReference>
<dbReference type="InterPro" id="IPR020476">
    <property type="entry name" value="Nudix_hydrolase"/>
</dbReference>
<keyword evidence="5" id="KW-1185">Reference proteome</keyword>
<evidence type="ECO:0000256" key="1">
    <source>
        <dbReference type="ARBA" id="ARBA00001946"/>
    </source>
</evidence>
<dbReference type="InterPro" id="IPR000086">
    <property type="entry name" value="NUDIX_hydrolase_dom"/>
</dbReference>
<evidence type="ECO:0000313" key="5">
    <source>
        <dbReference type="Proteomes" id="UP000294513"/>
    </source>
</evidence>
<comment type="caution">
    <text evidence="4">The sequence shown here is derived from an EMBL/GenBank/DDBJ whole genome shotgun (WGS) entry which is preliminary data.</text>
</comment>
<proteinExistence type="predicted"/>
<protein>
    <submittedName>
        <fullName evidence="4">NUDIX domain-containing protein</fullName>
    </submittedName>
</protein>
<dbReference type="PROSITE" id="PS51462">
    <property type="entry name" value="NUDIX"/>
    <property type="match status" value="1"/>
</dbReference>
<dbReference type="RefSeq" id="WP_131890553.1">
    <property type="nucleotide sequence ID" value="NZ_SMKU01000025.1"/>
</dbReference>
<evidence type="ECO:0000259" key="3">
    <source>
        <dbReference type="PROSITE" id="PS51462"/>
    </source>
</evidence>
<dbReference type="Gene3D" id="3.90.79.10">
    <property type="entry name" value="Nucleoside Triphosphate Pyrophosphohydrolase"/>
    <property type="match status" value="1"/>
</dbReference>
<reference evidence="4 5" key="1">
    <citation type="submission" date="2019-03" db="EMBL/GenBank/DDBJ databases">
        <title>Draft genome sequences of novel Actinobacteria.</title>
        <authorList>
            <person name="Sahin N."/>
            <person name="Ay H."/>
            <person name="Saygin H."/>
        </authorList>
    </citation>
    <scope>NUCLEOTIDE SEQUENCE [LARGE SCALE GENOMIC DNA]</scope>
    <source>
        <strain evidence="4 5">H3C3</strain>
    </source>
</reference>
<dbReference type="PRINTS" id="PR00502">
    <property type="entry name" value="NUDIXFAMILY"/>
</dbReference>
<dbReference type="AlphaFoldDB" id="A0A4R5C9U4"/>
<dbReference type="OrthoDB" id="21342at2"/>
<dbReference type="InterPro" id="IPR015797">
    <property type="entry name" value="NUDIX_hydrolase-like_dom_sf"/>
</dbReference>
<accession>A0A4R5C9U4</accession>
<dbReference type="GO" id="GO:0016787">
    <property type="term" value="F:hydrolase activity"/>
    <property type="evidence" value="ECO:0007669"/>
    <property type="project" value="UniProtKB-KW"/>
</dbReference>
<dbReference type="Pfam" id="PF00293">
    <property type="entry name" value="NUDIX"/>
    <property type="match status" value="1"/>
</dbReference>
<sequence>MTPADAQAKPAPYTCVVDAMLILVRDGKVLLAQRQGTGYADGCWNLPSGKLEAGETVTHATVREGLEEIGVHITEDDLDFVHLCHYRNSRGEARMGVFFTARHWKGEPHNAEPHKCAQIDWFPFDALPEATYPYTAEGLAAYRRGVLFNAVGWH</sequence>
<evidence type="ECO:0000256" key="2">
    <source>
        <dbReference type="ARBA" id="ARBA00022801"/>
    </source>
</evidence>
<name>A0A4R5C9U4_9ACTN</name>
<dbReference type="Proteomes" id="UP000294513">
    <property type="component" value="Unassembled WGS sequence"/>
</dbReference>
<feature type="domain" description="Nudix hydrolase" evidence="3">
    <location>
        <begin position="12"/>
        <end position="147"/>
    </location>
</feature>
<dbReference type="EMBL" id="SMKU01000025">
    <property type="protein sequence ID" value="TDD93844.1"/>
    <property type="molecule type" value="Genomic_DNA"/>
</dbReference>
<dbReference type="CDD" id="cd04683">
    <property type="entry name" value="NUDIX_Hydrolase"/>
    <property type="match status" value="1"/>
</dbReference>
<gene>
    <name evidence="4" type="ORF">E1298_08060</name>
</gene>
<comment type="cofactor">
    <cofactor evidence="1">
        <name>Mg(2+)</name>
        <dbReference type="ChEBI" id="CHEBI:18420"/>
    </cofactor>
</comment>
<evidence type="ECO:0000313" key="4">
    <source>
        <dbReference type="EMBL" id="TDD93844.1"/>
    </source>
</evidence>
<organism evidence="4 5">
    <name type="scientific">Actinomadura rubrisoli</name>
    <dbReference type="NCBI Taxonomy" id="2530368"/>
    <lineage>
        <taxon>Bacteria</taxon>
        <taxon>Bacillati</taxon>
        <taxon>Actinomycetota</taxon>
        <taxon>Actinomycetes</taxon>
        <taxon>Streptosporangiales</taxon>
        <taxon>Thermomonosporaceae</taxon>
        <taxon>Actinomadura</taxon>
    </lineage>
</organism>